<dbReference type="InterPro" id="IPR016192">
    <property type="entry name" value="APOBEC/CMP_deaminase_Zn-bd"/>
</dbReference>
<name>A0ABN1B648_9ACTN</name>
<dbReference type="InterPro" id="IPR002125">
    <property type="entry name" value="CMP_dCMP_dom"/>
</dbReference>
<dbReference type="PANTHER" id="PTHR11079">
    <property type="entry name" value="CYTOSINE DEAMINASE FAMILY MEMBER"/>
    <property type="match status" value="1"/>
</dbReference>
<evidence type="ECO:0000256" key="1">
    <source>
        <dbReference type="ARBA" id="ARBA00022723"/>
    </source>
</evidence>
<dbReference type="RefSeq" id="WP_344096752.1">
    <property type="nucleotide sequence ID" value="NZ_BAAAHB010000118.1"/>
</dbReference>
<keyword evidence="1" id="KW-0479">Metal-binding</keyword>
<dbReference type="InterPro" id="IPR006311">
    <property type="entry name" value="TAT_signal"/>
</dbReference>
<dbReference type="SUPFAM" id="SSF53927">
    <property type="entry name" value="Cytidine deaminase-like"/>
    <property type="match status" value="1"/>
</dbReference>
<dbReference type="PANTHER" id="PTHR11079:SF202">
    <property type="entry name" value="TRNA-SPECIFIC ADENOSINE DEAMINASE"/>
    <property type="match status" value="1"/>
</dbReference>
<organism evidence="4 5">
    <name type="scientific">Streptomyces stramineus</name>
    <dbReference type="NCBI Taxonomy" id="173861"/>
    <lineage>
        <taxon>Bacteria</taxon>
        <taxon>Bacillati</taxon>
        <taxon>Actinomycetota</taxon>
        <taxon>Actinomycetes</taxon>
        <taxon>Kitasatosporales</taxon>
        <taxon>Streptomycetaceae</taxon>
        <taxon>Streptomyces</taxon>
    </lineage>
</organism>
<gene>
    <name evidence="4" type="ORF">GCM10009544_59680</name>
</gene>
<dbReference type="InterPro" id="IPR016193">
    <property type="entry name" value="Cytidine_deaminase-like"/>
</dbReference>
<evidence type="ECO:0000259" key="3">
    <source>
        <dbReference type="PROSITE" id="PS51747"/>
    </source>
</evidence>
<dbReference type="PROSITE" id="PS00903">
    <property type="entry name" value="CYT_DCMP_DEAMINASES_1"/>
    <property type="match status" value="1"/>
</dbReference>
<keyword evidence="2" id="KW-0862">Zinc</keyword>
<accession>A0ABN1B648</accession>
<dbReference type="Proteomes" id="UP001499895">
    <property type="component" value="Unassembled WGS sequence"/>
</dbReference>
<evidence type="ECO:0000256" key="2">
    <source>
        <dbReference type="ARBA" id="ARBA00022833"/>
    </source>
</evidence>
<dbReference type="Gene3D" id="3.40.140.10">
    <property type="entry name" value="Cytidine Deaminase, domain 2"/>
    <property type="match status" value="1"/>
</dbReference>
<proteinExistence type="predicted"/>
<evidence type="ECO:0000313" key="5">
    <source>
        <dbReference type="Proteomes" id="UP001499895"/>
    </source>
</evidence>
<comment type="caution">
    <text evidence="4">The sequence shown here is derived from an EMBL/GenBank/DDBJ whole genome shotgun (WGS) entry which is preliminary data.</text>
</comment>
<dbReference type="EMBL" id="BAAAHB010000118">
    <property type="protein sequence ID" value="GAA0490881.1"/>
    <property type="molecule type" value="Genomic_DNA"/>
</dbReference>
<dbReference type="PROSITE" id="PS51318">
    <property type="entry name" value="TAT"/>
    <property type="match status" value="1"/>
</dbReference>
<evidence type="ECO:0000313" key="4">
    <source>
        <dbReference type="EMBL" id="GAA0490881.1"/>
    </source>
</evidence>
<feature type="domain" description="CMP/dCMP-type deaminase" evidence="3">
    <location>
        <begin position="46"/>
        <end position="159"/>
    </location>
</feature>
<dbReference type="PROSITE" id="PS51747">
    <property type="entry name" value="CYT_DCMP_DEAMINASES_2"/>
    <property type="match status" value="1"/>
</dbReference>
<dbReference type="CDD" id="cd01285">
    <property type="entry name" value="nucleoside_deaminase"/>
    <property type="match status" value="1"/>
</dbReference>
<keyword evidence="5" id="KW-1185">Reference proteome</keyword>
<dbReference type="Pfam" id="PF00383">
    <property type="entry name" value="dCMP_cyt_deam_1"/>
    <property type="match status" value="1"/>
</dbReference>
<reference evidence="4 5" key="1">
    <citation type="journal article" date="2019" name="Int. J. Syst. Evol. Microbiol.">
        <title>The Global Catalogue of Microorganisms (GCM) 10K type strain sequencing project: providing services to taxonomists for standard genome sequencing and annotation.</title>
        <authorList>
            <consortium name="The Broad Institute Genomics Platform"/>
            <consortium name="The Broad Institute Genome Sequencing Center for Infectious Disease"/>
            <person name="Wu L."/>
            <person name="Ma J."/>
        </authorList>
    </citation>
    <scope>NUCLEOTIDE SEQUENCE [LARGE SCALE GENOMIC DNA]</scope>
    <source>
        <strain evidence="4 5">JCM 10649</strain>
    </source>
</reference>
<sequence length="198" mass="20521">MDSAGLSRRQMMLAAAGTGGAVLLTHGTAAPAHAAGSHGRTRWIGDWPELLKNAAVEAVPAAVEEARRGRRPFGAVLVDRASGRVLVREGNASEGGDQTAHAEMNVLRSAAARRVPVAGQLLVSTAEPCPMCAGALLWSRVGAIACGTSIARLAAYGVPQIDIPLTALASHSPYPSPALALGLRADLTDPLYRDFDAW</sequence>
<protein>
    <recommendedName>
        <fullName evidence="3">CMP/dCMP-type deaminase domain-containing protein</fullName>
    </recommendedName>
</protein>